<name>A0A9J6RKQ0_9GAMM</name>
<gene>
    <name evidence="2" type="ORF">O0V09_08710</name>
</gene>
<feature type="domain" description="Enoyl reductase (ER)" evidence="1">
    <location>
        <begin position="13"/>
        <end position="324"/>
    </location>
</feature>
<dbReference type="Gene3D" id="3.40.50.720">
    <property type="entry name" value="NAD(P)-binding Rossmann-like Domain"/>
    <property type="match status" value="1"/>
</dbReference>
<evidence type="ECO:0000313" key="2">
    <source>
        <dbReference type="EMBL" id="MCZ0865278.1"/>
    </source>
</evidence>
<dbReference type="InterPro" id="IPR011032">
    <property type="entry name" value="GroES-like_sf"/>
</dbReference>
<dbReference type="InterPro" id="IPR013149">
    <property type="entry name" value="ADH-like_C"/>
</dbReference>
<proteinExistence type="predicted"/>
<dbReference type="Proteomes" id="UP001069090">
    <property type="component" value="Unassembled WGS sequence"/>
</dbReference>
<dbReference type="PANTHER" id="PTHR43677">
    <property type="entry name" value="SHORT-CHAIN DEHYDROGENASE/REDUCTASE"/>
    <property type="match status" value="1"/>
</dbReference>
<dbReference type="AlphaFoldDB" id="A0A9J6RKQ0"/>
<dbReference type="RefSeq" id="WP_258331425.1">
    <property type="nucleotide sequence ID" value="NZ_JAPTGG010000006.1"/>
</dbReference>
<sequence>MQFKALLTTENNGSYQTQLVTRHVDELPPGELLIKVQYSCLNYKDALSTSGHPGITKNFPHTPGVDAVGTVAHSDSDDFTEGDAVIVTGHDFGMHTDGGLSQYIRVPAAWAIPLPQGLSAQQTMQLGTAGLTAGLSLLKLEAMGAKPGDSVLVTGATGGVGCLSVALLARCGYKAIASSGKAQYADKLKELGASEVIDRQQLSDASSKALLKPRWQHAIDCVGGETLVNIFKTLAPGGSVAASGLVASPQINATVYPFILRGINLLGIDSVGVGNASRLAVWQRLASDWQLQLPQDFITEIPLEQAYDYITQFKQGDIFGRIVVKIS</sequence>
<dbReference type="Pfam" id="PF00107">
    <property type="entry name" value="ADH_zinc_N"/>
    <property type="match status" value="1"/>
</dbReference>
<organism evidence="2 3">
    <name type="scientific">Dasania phycosphaerae</name>
    <dbReference type="NCBI Taxonomy" id="2950436"/>
    <lineage>
        <taxon>Bacteria</taxon>
        <taxon>Pseudomonadati</taxon>
        <taxon>Pseudomonadota</taxon>
        <taxon>Gammaproteobacteria</taxon>
        <taxon>Cellvibrionales</taxon>
        <taxon>Spongiibacteraceae</taxon>
        <taxon>Dasania</taxon>
    </lineage>
</organism>
<dbReference type="SUPFAM" id="SSF51735">
    <property type="entry name" value="NAD(P)-binding Rossmann-fold domains"/>
    <property type="match status" value="1"/>
</dbReference>
<accession>A0A9J6RKQ0</accession>
<dbReference type="InterPro" id="IPR014188">
    <property type="entry name" value="Acrylyl-CoA_reductase_AcuI"/>
</dbReference>
<dbReference type="CDD" id="cd05280">
    <property type="entry name" value="MDR_yhdh_yhfp"/>
    <property type="match status" value="1"/>
</dbReference>
<keyword evidence="3" id="KW-1185">Reference proteome</keyword>
<dbReference type="Gene3D" id="3.90.180.10">
    <property type="entry name" value="Medium-chain alcohol dehydrogenases, catalytic domain"/>
    <property type="match status" value="1"/>
</dbReference>
<dbReference type="SMART" id="SM00829">
    <property type="entry name" value="PKS_ER"/>
    <property type="match status" value="1"/>
</dbReference>
<reference evidence="2 3" key="1">
    <citation type="submission" date="2022-12" db="EMBL/GenBank/DDBJ databases">
        <title>Dasania phycosphaerae sp. nov., isolated from particulate material of the south coast of Korea.</title>
        <authorList>
            <person name="Jiang Y."/>
        </authorList>
    </citation>
    <scope>NUCLEOTIDE SEQUENCE [LARGE SCALE GENOMIC DNA]</scope>
    <source>
        <strain evidence="2 3">GY-19</strain>
    </source>
</reference>
<dbReference type="InterPro" id="IPR013154">
    <property type="entry name" value="ADH-like_N"/>
</dbReference>
<evidence type="ECO:0000259" key="1">
    <source>
        <dbReference type="SMART" id="SM00829"/>
    </source>
</evidence>
<dbReference type="InterPro" id="IPR051397">
    <property type="entry name" value="Zn-ADH-like_protein"/>
</dbReference>
<dbReference type="InterPro" id="IPR020843">
    <property type="entry name" value="ER"/>
</dbReference>
<dbReference type="NCBIfam" id="TIGR02823">
    <property type="entry name" value="oxido_YhdH"/>
    <property type="match status" value="1"/>
</dbReference>
<dbReference type="Pfam" id="PF08240">
    <property type="entry name" value="ADH_N"/>
    <property type="match status" value="1"/>
</dbReference>
<dbReference type="PANTHER" id="PTHR43677:SF1">
    <property type="entry name" value="ACRYLYL-COA REDUCTASE ACUI-RELATED"/>
    <property type="match status" value="1"/>
</dbReference>
<dbReference type="GO" id="GO:0043957">
    <property type="term" value="F:acryloyl-CoA reductase (NADPH) activity"/>
    <property type="evidence" value="ECO:0007669"/>
    <property type="project" value="TreeGrafter"/>
</dbReference>
<dbReference type="EMBL" id="JAPTGG010000006">
    <property type="protein sequence ID" value="MCZ0865278.1"/>
    <property type="molecule type" value="Genomic_DNA"/>
</dbReference>
<protein>
    <submittedName>
        <fullName evidence="2">YhdH/YhfP family quinone oxidoreductase</fullName>
    </submittedName>
</protein>
<dbReference type="SUPFAM" id="SSF50129">
    <property type="entry name" value="GroES-like"/>
    <property type="match status" value="1"/>
</dbReference>
<evidence type="ECO:0000313" key="3">
    <source>
        <dbReference type="Proteomes" id="UP001069090"/>
    </source>
</evidence>
<dbReference type="InterPro" id="IPR036291">
    <property type="entry name" value="NAD(P)-bd_dom_sf"/>
</dbReference>
<comment type="caution">
    <text evidence="2">The sequence shown here is derived from an EMBL/GenBank/DDBJ whole genome shotgun (WGS) entry which is preliminary data.</text>
</comment>